<evidence type="ECO:0000313" key="2">
    <source>
        <dbReference type="EMBL" id="CAE0459258.1"/>
    </source>
</evidence>
<accession>A0A6S8S332</accession>
<sequence length="201" mass="21703">MIFSRSLLLPIFLTFTLSCMDVASFSSMTMMGARRGKRSLKDSLEDSVSGGKFKSEKSAVTSLNQGRGQEITGVTLPAEGQIKGWQFGEKQVVACAMVDGSFYAIQGNCPRCAFDLYKGDIVTDEAFGDNPGDLPRIACPTCSTTFGLKNGKTGPALKRKGLAGFVGSLTKTATRTDAFEDATAYVITREADTERVFMKER</sequence>
<dbReference type="Gene3D" id="2.102.10.10">
    <property type="entry name" value="Rieske [2Fe-2S] iron-sulphur domain"/>
    <property type="match status" value="1"/>
</dbReference>
<evidence type="ECO:0000256" key="1">
    <source>
        <dbReference type="SAM" id="SignalP"/>
    </source>
</evidence>
<evidence type="ECO:0008006" key="4">
    <source>
        <dbReference type="Google" id="ProtNLM"/>
    </source>
</evidence>
<proteinExistence type="predicted"/>
<keyword evidence="1" id="KW-0732">Signal</keyword>
<dbReference type="GO" id="GO:0051537">
    <property type="term" value="F:2 iron, 2 sulfur cluster binding"/>
    <property type="evidence" value="ECO:0007669"/>
    <property type="project" value="InterPro"/>
</dbReference>
<gene>
    <name evidence="2" type="ORF">CDEB00056_LOCUS4099</name>
    <name evidence="3" type="ORF">CDEB00056_LOCUS4100</name>
</gene>
<protein>
    <recommendedName>
        <fullName evidence="4">Rieske domain-containing protein</fullName>
    </recommendedName>
</protein>
<feature type="signal peptide" evidence="1">
    <location>
        <begin position="1"/>
        <end position="18"/>
    </location>
</feature>
<dbReference type="EMBL" id="HBIO01005733">
    <property type="protein sequence ID" value="CAE0459259.1"/>
    <property type="molecule type" value="Transcribed_RNA"/>
</dbReference>
<dbReference type="SUPFAM" id="SSF50022">
    <property type="entry name" value="ISP domain"/>
    <property type="match status" value="1"/>
</dbReference>
<dbReference type="PROSITE" id="PS51257">
    <property type="entry name" value="PROKAR_LIPOPROTEIN"/>
    <property type="match status" value="1"/>
</dbReference>
<evidence type="ECO:0000313" key="3">
    <source>
        <dbReference type="EMBL" id="CAE0459259.1"/>
    </source>
</evidence>
<reference evidence="3" key="1">
    <citation type="submission" date="2021-01" db="EMBL/GenBank/DDBJ databases">
        <authorList>
            <person name="Corre E."/>
            <person name="Pelletier E."/>
            <person name="Niang G."/>
            <person name="Scheremetjew M."/>
            <person name="Finn R."/>
            <person name="Kale V."/>
            <person name="Holt S."/>
            <person name="Cochrane G."/>
            <person name="Meng A."/>
            <person name="Brown T."/>
            <person name="Cohen L."/>
        </authorList>
    </citation>
    <scope>NUCLEOTIDE SEQUENCE</scope>
    <source>
        <strain evidence="3">MM31A-1</strain>
    </source>
</reference>
<dbReference type="AlphaFoldDB" id="A0A6S8S332"/>
<organism evidence="3">
    <name type="scientific">Chaetoceros debilis</name>
    <dbReference type="NCBI Taxonomy" id="122233"/>
    <lineage>
        <taxon>Eukaryota</taxon>
        <taxon>Sar</taxon>
        <taxon>Stramenopiles</taxon>
        <taxon>Ochrophyta</taxon>
        <taxon>Bacillariophyta</taxon>
        <taxon>Coscinodiscophyceae</taxon>
        <taxon>Chaetocerotophycidae</taxon>
        <taxon>Chaetocerotales</taxon>
        <taxon>Chaetocerotaceae</taxon>
        <taxon>Chaetoceros</taxon>
    </lineage>
</organism>
<dbReference type="EMBL" id="HBIO01005732">
    <property type="protein sequence ID" value="CAE0459258.1"/>
    <property type="molecule type" value="Transcribed_RNA"/>
</dbReference>
<feature type="chain" id="PRO_5036191447" description="Rieske domain-containing protein" evidence="1">
    <location>
        <begin position="19"/>
        <end position="201"/>
    </location>
</feature>
<name>A0A6S8S332_9STRA</name>
<dbReference type="InterPro" id="IPR036922">
    <property type="entry name" value="Rieske_2Fe-2S_sf"/>
</dbReference>